<accession>A0ABM7WA92</accession>
<sequence length="73" mass="8401">MSSGEISLREQQIQTFVFFQPFSYTEYLDLGLDSGAFVGTVVRIPMADTYDINLFGTIRIYTEDGVTIFRRYV</sequence>
<gene>
    <name evidence="1" type="ORF">DPPLL_22420</name>
</gene>
<reference evidence="1 2" key="1">
    <citation type="submission" date="2022-01" db="EMBL/GenBank/DDBJ databases">
        <title>Desulfofustis limnae sp. nov., a novel mesophilic sulfate-reducing bacterium isolated from marsh soil.</title>
        <authorList>
            <person name="Watanabe M."/>
            <person name="Takahashi A."/>
            <person name="Kojima H."/>
            <person name="Fukui M."/>
        </authorList>
    </citation>
    <scope>NUCLEOTIDE SEQUENCE [LARGE SCALE GENOMIC DNA]</scope>
    <source>
        <strain evidence="1 2">PPLL</strain>
    </source>
</reference>
<keyword evidence="2" id="KW-1185">Reference proteome</keyword>
<evidence type="ECO:0000313" key="1">
    <source>
        <dbReference type="EMBL" id="BDD87877.1"/>
    </source>
</evidence>
<name>A0ABM7WA92_9BACT</name>
<protein>
    <submittedName>
        <fullName evidence="1">Uncharacterized protein</fullName>
    </submittedName>
</protein>
<dbReference type="EMBL" id="AP025516">
    <property type="protein sequence ID" value="BDD87877.1"/>
    <property type="molecule type" value="Genomic_DNA"/>
</dbReference>
<dbReference type="Proteomes" id="UP000830055">
    <property type="component" value="Chromosome"/>
</dbReference>
<proteinExistence type="predicted"/>
<evidence type="ECO:0000313" key="2">
    <source>
        <dbReference type="Proteomes" id="UP000830055"/>
    </source>
</evidence>
<organism evidence="1 2">
    <name type="scientific">Desulfofustis limnaeus</name>
    <dbReference type="NCBI Taxonomy" id="2740163"/>
    <lineage>
        <taxon>Bacteria</taxon>
        <taxon>Pseudomonadati</taxon>
        <taxon>Thermodesulfobacteriota</taxon>
        <taxon>Desulfobulbia</taxon>
        <taxon>Desulfobulbales</taxon>
        <taxon>Desulfocapsaceae</taxon>
        <taxon>Desulfofustis</taxon>
    </lineage>
</organism>